<comment type="caution">
    <text evidence="1">The sequence shown here is derived from an EMBL/GenBank/DDBJ whole genome shotgun (WGS) entry which is preliminary data.</text>
</comment>
<sequence length="166" mass="20019">MQRVLKFGPVANVSSTRSAWKAMPLDREKPTENWWQRTNTCCPRCVEVRRRDLRSWEKKLMSWIWRGSKEVCLESKRSDSRNWLMVVLRRLTTWRWMIKGTMKIPVFEIDTTNGLWTVIKSWFENNKTILSDLQITNTWTSSLTGDRQKHIMKKSIFVWKMEFMDL</sequence>
<gene>
    <name evidence="1" type="ORF">EYC84_007754</name>
</gene>
<evidence type="ECO:0000313" key="2">
    <source>
        <dbReference type="Proteomes" id="UP000322873"/>
    </source>
</evidence>
<name>A0A5M9JJD0_MONFR</name>
<proteinExistence type="predicted"/>
<dbReference type="EMBL" id="VICG01000009">
    <property type="protein sequence ID" value="KAA8568760.1"/>
    <property type="molecule type" value="Genomic_DNA"/>
</dbReference>
<protein>
    <submittedName>
        <fullName evidence="1">Uncharacterized protein</fullName>
    </submittedName>
</protein>
<accession>A0A5M9JJD0</accession>
<evidence type="ECO:0000313" key="1">
    <source>
        <dbReference type="EMBL" id="KAA8568760.1"/>
    </source>
</evidence>
<organism evidence="1 2">
    <name type="scientific">Monilinia fructicola</name>
    <name type="common">Brown rot fungus</name>
    <name type="synonym">Ciboria fructicola</name>
    <dbReference type="NCBI Taxonomy" id="38448"/>
    <lineage>
        <taxon>Eukaryota</taxon>
        <taxon>Fungi</taxon>
        <taxon>Dikarya</taxon>
        <taxon>Ascomycota</taxon>
        <taxon>Pezizomycotina</taxon>
        <taxon>Leotiomycetes</taxon>
        <taxon>Helotiales</taxon>
        <taxon>Sclerotiniaceae</taxon>
        <taxon>Monilinia</taxon>
    </lineage>
</organism>
<dbReference type="Proteomes" id="UP000322873">
    <property type="component" value="Unassembled WGS sequence"/>
</dbReference>
<dbReference type="AlphaFoldDB" id="A0A5M9JJD0"/>
<reference evidence="1 2" key="1">
    <citation type="submission" date="2019-06" db="EMBL/GenBank/DDBJ databases">
        <title>Genome Sequence of the Brown Rot Fungal Pathogen Monilinia fructicola.</title>
        <authorList>
            <person name="De Miccolis Angelini R.M."/>
            <person name="Landi L."/>
            <person name="Abate D."/>
            <person name="Pollastro S."/>
            <person name="Romanazzi G."/>
            <person name="Faretra F."/>
        </authorList>
    </citation>
    <scope>NUCLEOTIDE SEQUENCE [LARGE SCALE GENOMIC DNA]</scope>
    <source>
        <strain evidence="1 2">Mfrc123</strain>
    </source>
</reference>
<keyword evidence="2" id="KW-1185">Reference proteome</keyword>